<evidence type="ECO:0000256" key="1">
    <source>
        <dbReference type="ARBA" id="ARBA00004123"/>
    </source>
</evidence>
<proteinExistence type="predicted"/>
<dbReference type="GeneID" id="9674091"/>
<keyword evidence="3" id="KW-0539">Nucleus</keyword>
<dbReference type="EMBL" id="GG698932">
    <property type="protein sequence ID" value="EEU35922.1"/>
    <property type="molecule type" value="Genomic_DNA"/>
</dbReference>
<evidence type="ECO:0000256" key="2">
    <source>
        <dbReference type="ARBA" id="ARBA00022723"/>
    </source>
</evidence>
<dbReference type="InParanoid" id="C7ZIY1"/>
<feature type="domain" description="Zn(2)-C6 fungal-type" evidence="5">
    <location>
        <begin position="39"/>
        <end position="70"/>
    </location>
</feature>
<name>C7ZIY1_FUSV7</name>
<dbReference type="PANTHER" id="PTHR31001">
    <property type="entry name" value="UNCHARACTERIZED TRANSCRIPTIONAL REGULATORY PROTEIN"/>
    <property type="match status" value="1"/>
</dbReference>
<dbReference type="GO" id="GO:0000981">
    <property type="term" value="F:DNA-binding transcription factor activity, RNA polymerase II-specific"/>
    <property type="evidence" value="ECO:0007669"/>
    <property type="project" value="InterPro"/>
</dbReference>
<feature type="compositionally biased region" description="Polar residues" evidence="4">
    <location>
        <begin position="92"/>
        <end position="104"/>
    </location>
</feature>
<dbReference type="PROSITE" id="PS50048">
    <property type="entry name" value="ZN2_CY6_FUNGAL_2"/>
    <property type="match status" value="1"/>
</dbReference>
<gene>
    <name evidence="6" type="ORF">NECHADRAFT_85294</name>
</gene>
<evidence type="ECO:0000313" key="7">
    <source>
        <dbReference type="Proteomes" id="UP000005206"/>
    </source>
</evidence>
<sequence length="704" mass="79276">MISAVPDRQTSSTLLLRQPLRPIMQAPGPVRNTQRSVLACTACVRRKIRCSKSIPCEACIRQNKASSCQREQVAVVTRRRISRRSRPANDAGSPSASLEDTSVSPEVPEEPGHTPTDPASCTTPVHATVVDARVEPAVPSAVVPPTNTEPRGAFENAIPEITNETLMQILTSTHTADSRLTNEAAAALEFLAHGRRNVLNRFSGRESIAQSTPRFSTSRHELEEQWDPFFAPEDARMLLALHQAHLTWMHNVVHLPTFRQELDNNLMRMECDCSWLALYYALLSQTVYHIDGGYLASLPQPIHADMKTSRLLFDKSIEILFKGGFMDEHKLTSVQAICLLLQVAHNFDKSDLICVLISTAIRISQCLNLHRLGADRPVPEAVDDDTQYIIDREIRKRVWWFLVRYDWLQIPFQNTCQIHPAQFNTPMPANSFDDEVRMIQNGAVVSQPPDVCTSSSWTNSLNQVSVLIWKHQDRMFKVGYPGEDPDRILKLYDQALWADKEIKDLYSSWPLALREIEDVQLDQPMLDSFPVRLMPGMVLICTAHKLSCIAIAERSIESIQRWPDTLESSISRRMWTTLTHVVSCCITLVFALLFKSQNTLTYDSAKIRGYIEFGRNFISQEEQFSSIARRGVKLLTALMNLEGCSDFSLDIEADIGGIVRRVAAADDGNLELGAAEAHQLVFPGSQDLWESFMRDTLAGEFLSF</sequence>
<dbReference type="GO" id="GO:0006351">
    <property type="term" value="P:DNA-templated transcription"/>
    <property type="evidence" value="ECO:0007669"/>
    <property type="project" value="InterPro"/>
</dbReference>
<dbReference type="KEGG" id="nhe:NECHADRAFT_85294"/>
<dbReference type="PANTHER" id="PTHR31001:SF76">
    <property type="entry name" value="ZN(2)-C6 FUNGAL-TYPE DOMAIN-CONTAINING PROTEIN"/>
    <property type="match status" value="1"/>
</dbReference>
<dbReference type="SUPFAM" id="SSF57701">
    <property type="entry name" value="Zn2/Cys6 DNA-binding domain"/>
    <property type="match status" value="1"/>
</dbReference>
<dbReference type="VEuPathDB" id="FungiDB:NECHADRAFT_85294"/>
<dbReference type="OrthoDB" id="410267at2759"/>
<dbReference type="Proteomes" id="UP000005206">
    <property type="component" value="Chromosome 10"/>
</dbReference>
<evidence type="ECO:0000259" key="5">
    <source>
        <dbReference type="PROSITE" id="PS50048"/>
    </source>
</evidence>
<dbReference type="Pfam" id="PF04082">
    <property type="entry name" value="Fungal_trans"/>
    <property type="match status" value="1"/>
</dbReference>
<dbReference type="OMA" id="QMPANCH"/>
<dbReference type="RefSeq" id="XP_003041635.1">
    <property type="nucleotide sequence ID" value="XM_003041589.1"/>
</dbReference>
<feature type="compositionally biased region" description="Basic residues" evidence="4">
    <location>
        <begin position="77"/>
        <end position="86"/>
    </location>
</feature>
<dbReference type="SMART" id="SM00066">
    <property type="entry name" value="GAL4"/>
    <property type="match status" value="1"/>
</dbReference>
<dbReference type="STRING" id="660122.C7ZIY1"/>
<dbReference type="Gene3D" id="4.10.240.10">
    <property type="entry name" value="Zn(2)-C6 fungal-type DNA-binding domain"/>
    <property type="match status" value="1"/>
</dbReference>
<dbReference type="HOGENOM" id="CLU_013987_1_1_1"/>
<organism evidence="6 7">
    <name type="scientific">Fusarium vanettenii (strain ATCC MYA-4622 / CBS 123669 / FGSC 9596 / NRRL 45880 / 77-13-4)</name>
    <name type="common">Fusarium solani subsp. pisi</name>
    <dbReference type="NCBI Taxonomy" id="660122"/>
    <lineage>
        <taxon>Eukaryota</taxon>
        <taxon>Fungi</taxon>
        <taxon>Dikarya</taxon>
        <taxon>Ascomycota</taxon>
        <taxon>Pezizomycotina</taxon>
        <taxon>Sordariomycetes</taxon>
        <taxon>Hypocreomycetidae</taxon>
        <taxon>Hypocreales</taxon>
        <taxon>Nectriaceae</taxon>
        <taxon>Fusarium</taxon>
        <taxon>Fusarium solani species complex</taxon>
        <taxon>Fusarium vanettenii</taxon>
    </lineage>
</organism>
<accession>C7ZIY1</accession>
<feature type="region of interest" description="Disordered" evidence="4">
    <location>
        <begin position="71"/>
        <end position="123"/>
    </location>
</feature>
<evidence type="ECO:0000256" key="4">
    <source>
        <dbReference type="SAM" id="MobiDB-lite"/>
    </source>
</evidence>
<comment type="subcellular location">
    <subcellularLocation>
        <location evidence="1">Nucleus</location>
    </subcellularLocation>
</comment>
<dbReference type="AlphaFoldDB" id="C7ZIY1"/>
<dbReference type="GO" id="GO:0003677">
    <property type="term" value="F:DNA binding"/>
    <property type="evidence" value="ECO:0007669"/>
    <property type="project" value="InterPro"/>
</dbReference>
<dbReference type="InterPro" id="IPR036864">
    <property type="entry name" value="Zn2-C6_fun-type_DNA-bd_sf"/>
</dbReference>
<dbReference type="CDD" id="cd00067">
    <property type="entry name" value="GAL4"/>
    <property type="match status" value="1"/>
</dbReference>
<dbReference type="InterPro" id="IPR050613">
    <property type="entry name" value="Sec_Metabolite_Reg"/>
</dbReference>
<protein>
    <recommendedName>
        <fullName evidence="5">Zn(2)-C6 fungal-type domain-containing protein</fullName>
    </recommendedName>
</protein>
<keyword evidence="2" id="KW-0479">Metal-binding</keyword>
<evidence type="ECO:0000256" key="3">
    <source>
        <dbReference type="ARBA" id="ARBA00023242"/>
    </source>
</evidence>
<evidence type="ECO:0000313" key="6">
    <source>
        <dbReference type="EMBL" id="EEU35922.1"/>
    </source>
</evidence>
<keyword evidence="7" id="KW-1185">Reference proteome</keyword>
<dbReference type="GO" id="GO:0005634">
    <property type="term" value="C:nucleus"/>
    <property type="evidence" value="ECO:0007669"/>
    <property type="project" value="UniProtKB-SubCell"/>
</dbReference>
<dbReference type="eggNOG" id="ENOG502RZ6Z">
    <property type="taxonomic scope" value="Eukaryota"/>
</dbReference>
<dbReference type="InterPro" id="IPR007219">
    <property type="entry name" value="XnlR_reg_dom"/>
</dbReference>
<dbReference type="InterPro" id="IPR001138">
    <property type="entry name" value="Zn2Cys6_DnaBD"/>
</dbReference>
<dbReference type="CDD" id="cd12148">
    <property type="entry name" value="fungal_TF_MHR"/>
    <property type="match status" value="1"/>
</dbReference>
<reference evidence="6 7" key="1">
    <citation type="journal article" date="2009" name="PLoS Genet.">
        <title>The genome of Nectria haematococca: contribution of supernumerary chromosomes to gene expansion.</title>
        <authorList>
            <person name="Coleman J.J."/>
            <person name="Rounsley S.D."/>
            <person name="Rodriguez-Carres M."/>
            <person name="Kuo A."/>
            <person name="Wasmann C.C."/>
            <person name="Grimwood J."/>
            <person name="Schmutz J."/>
            <person name="Taga M."/>
            <person name="White G.J."/>
            <person name="Zhou S."/>
            <person name="Schwartz D.C."/>
            <person name="Freitag M."/>
            <person name="Ma L.J."/>
            <person name="Danchin E.G."/>
            <person name="Henrissat B."/>
            <person name="Coutinho P.M."/>
            <person name="Nelson D.R."/>
            <person name="Straney D."/>
            <person name="Napoli C.A."/>
            <person name="Barker B.M."/>
            <person name="Gribskov M."/>
            <person name="Rep M."/>
            <person name="Kroken S."/>
            <person name="Molnar I."/>
            <person name="Rensing C."/>
            <person name="Kennell J.C."/>
            <person name="Zamora J."/>
            <person name="Farman M.L."/>
            <person name="Selker E.U."/>
            <person name="Salamov A."/>
            <person name="Shapiro H."/>
            <person name="Pangilinan J."/>
            <person name="Lindquist E."/>
            <person name="Lamers C."/>
            <person name="Grigoriev I.V."/>
            <person name="Geiser D.M."/>
            <person name="Covert S.F."/>
            <person name="Temporini E."/>
            <person name="Vanetten H.D."/>
        </authorList>
    </citation>
    <scope>NUCLEOTIDE SEQUENCE [LARGE SCALE GENOMIC DNA]</scope>
    <source>
        <strain evidence="7">ATCC MYA-4622 / CBS 123669 / FGSC 9596 / NRRL 45880 / 77-13-4</strain>
    </source>
</reference>
<dbReference type="GO" id="GO:0008270">
    <property type="term" value="F:zinc ion binding"/>
    <property type="evidence" value="ECO:0007669"/>
    <property type="project" value="InterPro"/>
</dbReference>